<dbReference type="Proteomes" id="UP000271031">
    <property type="component" value="Unassembled WGS sequence"/>
</dbReference>
<dbReference type="EMBL" id="RHHQ01000005">
    <property type="protein sequence ID" value="RNB91494.1"/>
    <property type="molecule type" value="Genomic_DNA"/>
</dbReference>
<dbReference type="PROSITE" id="PS50801">
    <property type="entry name" value="STAS"/>
    <property type="match status" value="1"/>
</dbReference>
<evidence type="ECO:0000256" key="1">
    <source>
        <dbReference type="ARBA" id="ARBA00009013"/>
    </source>
</evidence>
<dbReference type="RefSeq" id="WP_122916886.1">
    <property type="nucleotide sequence ID" value="NZ_RHHQ01000005.1"/>
</dbReference>
<evidence type="ECO:0000259" key="3">
    <source>
        <dbReference type="PROSITE" id="PS50801"/>
    </source>
</evidence>
<comment type="similarity">
    <text evidence="1 2">Belongs to the anti-sigma-factor antagonist family.</text>
</comment>
<dbReference type="InterPro" id="IPR036513">
    <property type="entry name" value="STAS_dom_sf"/>
</dbReference>
<dbReference type="SUPFAM" id="SSF52091">
    <property type="entry name" value="SpoIIaa-like"/>
    <property type="match status" value="1"/>
</dbReference>
<name>A0A3M8DUA6_9BACL</name>
<dbReference type="Gene3D" id="3.30.750.24">
    <property type="entry name" value="STAS domain"/>
    <property type="match status" value="1"/>
</dbReference>
<dbReference type="AlphaFoldDB" id="A0A3M8DUA6"/>
<dbReference type="PANTHER" id="PTHR33495:SF2">
    <property type="entry name" value="ANTI-SIGMA FACTOR ANTAGONIST TM_1081-RELATED"/>
    <property type="match status" value="1"/>
</dbReference>
<dbReference type="GO" id="GO:0043856">
    <property type="term" value="F:anti-sigma factor antagonist activity"/>
    <property type="evidence" value="ECO:0007669"/>
    <property type="project" value="InterPro"/>
</dbReference>
<reference evidence="4 5" key="1">
    <citation type="submission" date="2018-10" db="EMBL/GenBank/DDBJ databases">
        <title>Phylogenomics of Brevibacillus.</title>
        <authorList>
            <person name="Dunlap C."/>
        </authorList>
    </citation>
    <scope>NUCLEOTIDE SEQUENCE [LARGE SCALE GENOMIC DNA]</scope>
    <source>
        <strain evidence="4 5">JCM 15716</strain>
    </source>
</reference>
<dbReference type="InterPro" id="IPR002645">
    <property type="entry name" value="STAS_dom"/>
</dbReference>
<dbReference type="CDD" id="cd07043">
    <property type="entry name" value="STAS_anti-anti-sigma_factors"/>
    <property type="match status" value="1"/>
</dbReference>
<protein>
    <recommendedName>
        <fullName evidence="2">Anti-sigma factor antagonist</fullName>
    </recommendedName>
</protein>
<dbReference type="InterPro" id="IPR003658">
    <property type="entry name" value="Anti-sigma_ant"/>
</dbReference>
<dbReference type="PANTHER" id="PTHR33495">
    <property type="entry name" value="ANTI-SIGMA FACTOR ANTAGONIST TM_1081-RELATED-RELATED"/>
    <property type="match status" value="1"/>
</dbReference>
<keyword evidence="5" id="KW-1185">Reference proteome</keyword>
<sequence length="113" mass="12398">MNLMIREQETEQGAVILFLQGEVDAFTAPRVSERLTPIILSKRYASVTIDLAEVTYMDSTGIGVLIGALKASKQSGCSMLVRRIPSRIDRLFQITGLKDILTIVPSEGGEETK</sequence>
<accession>A0A3M8DUA6</accession>
<evidence type="ECO:0000313" key="4">
    <source>
        <dbReference type="EMBL" id="RNB91494.1"/>
    </source>
</evidence>
<proteinExistence type="inferred from homology"/>
<feature type="domain" description="STAS" evidence="3">
    <location>
        <begin position="4"/>
        <end position="113"/>
    </location>
</feature>
<dbReference type="OrthoDB" id="9793697at2"/>
<organism evidence="4 5">
    <name type="scientific">Brevibacillus fluminis</name>
    <dbReference type="NCBI Taxonomy" id="511487"/>
    <lineage>
        <taxon>Bacteria</taxon>
        <taxon>Bacillati</taxon>
        <taxon>Bacillota</taxon>
        <taxon>Bacilli</taxon>
        <taxon>Bacillales</taxon>
        <taxon>Paenibacillaceae</taxon>
        <taxon>Brevibacillus</taxon>
    </lineage>
</organism>
<evidence type="ECO:0000256" key="2">
    <source>
        <dbReference type="RuleBase" id="RU003749"/>
    </source>
</evidence>
<evidence type="ECO:0000313" key="5">
    <source>
        <dbReference type="Proteomes" id="UP000271031"/>
    </source>
</evidence>
<dbReference type="Pfam" id="PF01740">
    <property type="entry name" value="STAS"/>
    <property type="match status" value="1"/>
</dbReference>
<gene>
    <name evidence="4" type="ORF">EDM56_05520</name>
</gene>
<dbReference type="NCBIfam" id="TIGR00377">
    <property type="entry name" value="ant_ant_sig"/>
    <property type="match status" value="1"/>
</dbReference>
<comment type="caution">
    <text evidence="4">The sequence shown here is derived from an EMBL/GenBank/DDBJ whole genome shotgun (WGS) entry which is preliminary data.</text>
</comment>